<feature type="domain" description="Major facilitator superfamily (MFS) profile" evidence="6">
    <location>
        <begin position="1"/>
        <end position="423"/>
    </location>
</feature>
<evidence type="ECO:0000256" key="4">
    <source>
        <dbReference type="ARBA" id="ARBA00023136"/>
    </source>
</evidence>
<feature type="transmembrane region" description="Helical" evidence="5">
    <location>
        <begin position="308"/>
        <end position="327"/>
    </location>
</feature>
<dbReference type="InterPro" id="IPR005829">
    <property type="entry name" value="Sugar_transporter_CS"/>
</dbReference>
<keyword evidence="3 5" id="KW-1133">Transmembrane helix</keyword>
<evidence type="ECO:0000259" key="6">
    <source>
        <dbReference type="PROSITE" id="PS50850"/>
    </source>
</evidence>
<dbReference type="PROSITE" id="PS50850">
    <property type="entry name" value="MFS"/>
    <property type="match status" value="1"/>
</dbReference>
<feature type="transmembrane region" description="Helical" evidence="5">
    <location>
        <begin position="399"/>
        <end position="418"/>
    </location>
</feature>
<dbReference type="PANTHER" id="PTHR23507:SF1">
    <property type="entry name" value="FI18259P1-RELATED"/>
    <property type="match status" value="1"/>
</dbReference>
<gene>
    <name evidence="7" type="ORF">SNE40_009216</name>
</gene>
<organism evidence="7 8">
    <name type="scientific">Patella caerulea</name>
    <name type="common">Rayed Mediterranean limpet</name>
    <dbReference type="NCBI Taxonomy" id="87958"/>
    <lineage>
        <taxon>Eukaryota</taxon>
        <taxon>Metazoa</taxon>
        <taxon>Spiralia</taxon>
        <taxon>Lophotrochozoa</taxon>
        <taxon>Mollusca</taxon>
        <taxon>Gastropoda</taxon>
        <taxon>Patellogastropoda</taxon>
        <taxon>Patelloidea</taxon>
        <taxon>Patellidae</taxon>
        <taxon>Patella</taxon>
    </lineage>
</organism>
<dbReference type="SUPFAM" id="SSF103473">
    <property type="entry name" value="MFS general substrate transporter"/>
    <property type="match status" value="1"/>
</dbReference>
<dbReference type="Gene3D" id="1.20.1250.20">
    <property type="entry name" value="MFS general substrate transporter like domains"/>
    <property type="match status" value="1"/>
</dbReference>
<dbReference type="EMBL" id="JAZGQO010000007">
    <property type="protein sequence ID" value="KAK6181343.1"/>
    <property type="molecule type" value="Genomic_DNA"/>
</dbReference>
<evidence type="ECO:0000256" key="5">
    <source>
        <dbReference type="SAM" id="Phobius"/>
    </source>
</evidence>
<dbReference type="PANTHER" id="PTHR23507">
    <property type="entry name" value="ZGC:174356"/>
    <property type="match status" value="1"/>
</dbReference>
<feature type="transmembrane region" description="Helical" evidence="5">
    <location>
        <begin position="184"/>
        <end position="205"/>
    </location>
</feature>
<sequence length="438" mass="47880">MVAAIPTAPVISQYVVSRLRESVFNSSDVNTTRRVCGEHGNLTADDRLDQEVQKHAASLNLYYSLVGSLSAIVINIFIGPLSDSIGRRFMFISPLLGILTKNVIITFIVYFKLDTNYFYLANLIDGLSGSYFAMLVAIFAYTADITVPGKPRTIAMAVMEGCLPVAASIGLLSTGFLIKSTGFFYPMVLFVTLGALDLVVVFFLLPETRVTKTLDRSPLKSLRKVFGFYFTEDTVQKRILYAIAMGIFFFSVVTVLGRSALETIYQLGKPFCWDSVKIGYFGALRTTSMVIFSVTVIKILHRCLQEEVIGIISCLSAIAGFLLQGVANTSLLMYLAPIAGVVSGATTPIARSIMSRLTSPSQQGALFASIAVVEAVCHSTSNLLYNAVYNATVDYYKGIVWFFMAGMALVDLLLLLIFRLMPRKGTGITLGLELVTKL</sequence>
<dbReference type="InterPro" id="IPR020846">
    <property type="entry name" value="MFS_dom"/>
</dbReference>
<feature type="transmembrane region" description="Helical" evidence="5">
    <location>
        <begin position="278"/>
        <end position="301"/>
    </location>
</feature>
<feature type="transmembrane region" description="Helical" evidence="5">
    <location>
        <begin position="90"/>
        <end position="111"/>
    </location>
</feature>
<evidence type="ECO:0000256" key="1">
    <source>
        <dbReference type="ARBA" id="ARBA00004141"/>
    </source>
</evidence>
<dbReference type="InterPro" id="IPR011701">
    <property type="entry name" value="MFS"/>
</dbReference>
<evidence type="ECO:0000256" key="3">
    <source>
        <dbReference type="ARBA" id="ARBA00022989"/>
    </source>
</evidence>
<dbReference type="GO" id="GO:0016020">
    <property type="term" value="C:membrane"/>
    <property type="evidence" value="ECO:0007669"/>
    <property type="project" value="UniProtKB-SubCell"/>
</dbReference>
<evidence type="ECO:0000256" key="2">
    <source>
        <dbReference type="ARBA" id="ARBA00022692"/>
    </source>
</evidence>
<dbReference type="PROSITE" id="PS00216">
    <property type="entry name" value="SUGAR_TRANSPORT_1"/>
    <property type="match status" value="1"/>
</dbReference>
<dbReference type="Proteomes" id="UP001347796">
    <property type="component" value="Unassembled WGS sequence"/>
</dbReference>
<feature type="transmembrane region" description="Helical" evidence="5">
    <location>
        <begin position="117"/>
        <end position="142"/>
    </location>
</feature>
<reference evidence="7 8" key="1">
    <citation type="submission" date="2024-01" db="EMBL/GenBank/DDBJ databases">
        <title>The genome of the rayed Mediterranean limpet Patella caerulea (Linnaeus, 1758).</title>
        <authorList>
            <person name="Anh-Thu Weber A."/>
            <person name="Halstead-Nussloch G."/>
        </authorList>
    </citation>
    <scope>NUCLEOTIDE SEQUENCE [LARGE SCALE GENOMIC DNA]</scope>
    <source>
        <strain evidence="7">AATW-2023a</strain>
        <tissue evidence="7">Whole specimen</tissue>
    </source>
</reference>
<dbReference type="GO" id="GO:0022857">
    <property type="term" value="F:transmembrane transporter activity"/>
    <property type="evidence" value="ECO:0007669"/>
    <property type="project" value="InterPro"/>
</dbReference>
<feature type="transmembrane region" description="Helical" evidence="5">
    <location>
        <begin position="239"/>
        <end position="258"/>
    </location>
</feature>
<proteinExistence type="predicted"/>
<keyword evidence="2 5" id="KW-0812">Transmembrane</keyword>
<dbReference type="AlphaFoldDB" id="A0AAN8JY59"/>
<feature type="transmembrane region" description="Helical" evidence="5">
    <location>
        <begin position="365"/>
        <end position="387"/>
    </location>
</feature>
<name>A0AAN8JY59_PATCE</name>
<dbReference type="InterPro" id="IPR036259">
    <property type="entry name" value="MFS_trans_sf"/>
</dbReference>
<keyword evidence="8" id="KW-1185">Reference proteome</keyword>
<evidence type="ECO:0000313" key="8">
    <source>
        <dbReference type="Proteomes" id="UP001347796"/>
    </source>
</evidence>
<accession>A0AAN8JY59</accession>
<keyword evidence="4 5" id="KW-0472">Membrane</keyword>
<feature type="transmembrane region" description="Helical" evidence="5">
    <location>
        <begin position="61"/>
        <end position="78"/>
    </location>
</feature>
<comment type="subcellular location">
    <subcellularLocation>
        <location evidence="1">Membrane</location>
        <topology evidence="1">Multi-pass membrane protein</topology>
    </subcellularLocation>
</comment>
<feature type="transmembrane region" description="Helical" evidence="5">
    <location>
        <begin position="333"/>
        <end position="353"/>
    </location>
</feature>
<evidence type="ECO:0000313" key="7">
    <source>
        <dbReference type="EMBL" id="KAK6181343.1"/>
    </source>
</evidence>
<dbReference type="Pfam" id="PF07690">
    <property type="entry name" value="MFS_1"/>
    <property type="match status" value="1"/>
</dbReference>
<comment type="caution">
    <text evidence="7">The sequence shown here is derived from an EMBL/GenBank/DDBJ whole genome shotgun (WGS) entry which is preliminary data.</text>
</comment>
<protein>
    <recommendedName>
        <fullName evidence="6">Major facilitator superfamily (MFS) profile domain-containing protein</fullName>
    </recommendedName>
</protein>